<reference evidence="2 3" key="1">
    <citation type="journal article" date="2019" name="Sci. Rep.">
        <title>Orb-weaving spider Araneus ventricosus genome elucidates the spidroin gene catalogue.</title>
        <authorList>
            <person name="Kono N."/>
            <person name="Nakamura H."/>
            <person name="Ohtoshi R."/>
            <person name="Moran D.A.P."/>
            <person name="Shinohara A."/>
            <person name="Yoshida Y."/>
            <person name="Fujiwara M."/>
            <person name="Mori M."/>
            <person name="Tomita M."/>
            <person name="Arakawa K."/>
        </authorList>
    </citation>
    <scope>NUCLEOTIDE SEQUENCE [LARGE SCALE GENOMIC DNA]</scope>
</reference>
<dbReference type="EMBL" id="BGPR01024729">
    <property type="protein sequence ID" value="GBN93028.1"/>
    <property type="molecule type" value="Genomic_DNA"/>
</dbReference>
<name>A0A4Y2SXC6_ARAVE</name>
<accession>A0A4Y2SXC6</accession>
<feature type="region of interest" description="Disordered" evidence="1">
    <location>
        <begin position="66"/>
        <end position="93"/>
    </location>
</feature>
<feature type="compositionally biased region" description="Polar residues" evidence="1">
    <location>
        <begin position="66"/>
        <end position="76"/>
    </location>
</feature>
<dbReference type="Proteomes" id="UP000499080">
    <property type="component" value="Unassembled WGS sequence"/>
</dbReference>
<proteinExistence type="predicted"/>
<evidence type="ECO:0000256" key="1">
    <source>
        <dbReference type="SAM" id="MobiDB-lite"/>
    </source>
</evidence>
<sequence>MKWRSIPIQLLKESAILIPGAGVWSGVLFERNIKKIFNLVFSYGSPDPKAWRSDFIFIRPPPPTAANSLPSKSPETINYWGGGKDKTKTETML</sequence>
<dbReference type="AlphaFoldDB" id="A0A4Y2SXC6"/>
<comment type="caution">
    <text evidence="2">The sequence shown here is derived from an EMBL/GenBank/DDBJ whole genome shotgun (WGS) entry which is preliminary data.</text>
</comment>
<evidence type="ECO:0000313" key="2">
    <source>
        <dbReference type="EMBL" id="GBN93028.1"/>
    </source>
</evidence>
<protein>
    <submittedName>
        <fullName evidence="2">Uncharacterized protein</fullName>
    </submittedName>
</protein>
<gene>
    <name evidence="2" type="ORF">AVEN_256612_1</name>
</gene>
<organism evidence="2 3">
    <name type="scientific">Araneus ventricosus</name>
    <name type="common">Orbweaver spider</name>
    <name type="synonym">Epeira ventricosa</name>
    <dbReference type="NCBI Taxonomy" id="182803"/>
    <lineage>
        <taxon>Eukaryota</taxon>
        <taxon>Metazoa</taxon>
        <taxon>Ecdysozoa</taxon>
        <taxon>Arthropoda</taxon>
        <taxon>Chelicerata</taxon>
        <taxon>Arachnida</taxon>
        <taxon>Araneae</taxon>
        <taxon>Araneomorphae</taxon>
        <taxon>Entelegynae</taxon>
        <taxon>Araneoidea</taxon>
        <taxon>Araneidae</taxon>
        <taxon>Araneus</taxon>
    </lineage>
</organism>
<feature type="compositionally biased region" description="Basic and acidic residues" evidence="1">
    <location>
        <begin position="83"/>
        <end position="93"/>
    </location>
</feature>
<keyword evidence="3" id="KW-1185">Reference proteome</keyword>
<evidence type="ECO:0000313" key="3">
    <source>
        <dbReference type="Proteomes" id="UP000499080"/>
    </source>
</evidence>